<dbReference type="GO" id="GO:0016301">
    <property type="term" value="F:kinase activity"/>
    <property type="evidence" value="ECO:0007669"/>
    <property type="project" value="UniProtKB-KW"/>
</dbReference>
<dbReference type="Proteomes" id="UP001431209">
    <property type="component" value="Unassembled WGS sequence"/>
</dbReference>
<dbReference type="EMBL" id="JAOPGA020001227">
    <property type="protein sequence ID" value="KAL0486365.1"/>
    <property type="molecule type" value="Genomic_DNA"/>
</dbReference>
<gene>
    <name evidence="1" type="ORF">AKO1_001990</name>
</gene>
<evidence type="ECO:0000313" key="1">
    <source>
        <dbReference type="EMBL" id="KAL0486365.1"/>
    </source>
</evidence>
<proteinExistence type="predicted"/>
<accession>A0AAW2ZA90</accession>
<name>A0AAW2ZA90_9EUKA</name>
<keyword evidence="1" id="KW-0418">Kinase</keyword>
<dbReference type="SUPFAM" id="SSF56112">
    <property type="entry name" value="Protein kinase-like (PK-like)"/>
    <property type="match status" value="1"/>
</dbReference>
<dbReference type="AlphaFoldDB" id="A0AAW2ZA90"/>
<protein>
    <submittedName>
        <fullName evidence="1">Mitogen-activated protein kinase</fullName>
    </submittedName>
</protein>
<dbReference type="InterPro" id="IPR011009">
    <property type="entry name" value="Kinase-like_dom_sf"/>
</dbReference>
<dbReference type="Gene3D" id="1.10.510.10">
    <property type="entry name" value="Transferase(Phosphotransferase) domain 1"/>
    <property type="match status" value="1"/>
</dbReference>
<organism evidence="1 2">
    <name type="scientific">Acrasis kona</name>
    <dbReference type="NCBI Taxonomy" id="1008807"/>
    <lineage>
        <taxon>Eukaryota</taxon>
        <taxon>Discoba</taxon>
        <taxon>Heterolobosea</taxon>
        <taxon>Tetramitia</taxon>
        <taxon>Eutetramitia</taxon>
        <taxon>Acrasidae</taxon>
        <taxon>Acrasis</taxon>
    </lineage>
</organism>
<sequence>MNIYRGAERDALMRCLSSASKKETPESKSPLYQMFSPSGEHHVDLICKMLNFDHEERISALEALQHPYFNDIYNPDDIIECDYQFDEELECSIIDSMGAKKLCYDLLVDFCKRPR</sequence>
<reference evidence="1 2" key="1">
    <citation type="submission" date="2024-03" db="EMBL/GenBank/DDBJ databases">
        <title>The Acrasis kona genome and developmental transcriptomes reveal deep origins of eukaryotic multicellular pathways.</title>
        <authorList>
            <person name="Sheikh S."/>
            <person name="Fu C.-J."/>
            <person name="Brown M.W."/>
            <person name="Baldauf S.L."/>
        </authorList>
    </citation>
    <scope>NUCLEOTIDE SEQUENCE [LARGE SCALE GENOMIC DNA]</scope>
    <source>
        <strain evidence="1 2">ATCC MYA-3509</strain>
    </source>
</reference>
<comment type="caution">
    <text evidence="1">The sequence shown here is derived from an EMBL/GenBank/DDBJ whole genome shotgun (WGS) entry which is preliminary data.</text>
</comment>
<evidence type="ECO:0000313" key="2">
    <source>
        <dbReference type="Proteomes" id="UP001431209"/>
    </source>
</evidence>
<keyword evidence="1" id="KW-0808">Transferase</keyword>
<dbReference type="Gene3D" id="3.30.200.20">
    <property type="entry name" value="Phosphorylase Kinase, domain 1"/>
    <property type="match status" value="1"/>
</dbReference>
<keyword evidence="2" id="KW-1185">Reference proteome</keyword>